<dbReference type="GO" id="GO:0032259">
    <property type="term" value="P:methylation"/>
    <property type="evidence" value="ECO:0007669"/>
    <property type="project" value="UniProtKB-KW"/>
</dbReference>
<sequence>MMGTECIMATLGGNCLRAQSVSQEASPSVFTSKPLIDSSLVKNTYVGLSSGGAHIGHPNFGNQQPSDECLKRKSESLSGSEARGHSAALVQPALGNHNGSGGAHNGLRMANVVHRFKSLVESLEIGVVLSGRCGPQAKQSSQKGSGAE</sequence>
<dbReference type="GO" id="GO:0008168">
    <property type="term" value="F:methyltransferase activity"/>
    <property type="evidence" value="ECO:0007669"/>
    <property type="project" value="UniProtKB-KW"/>
</dbReference>
<reference evidence="1" key="1">
    <citation type="submission" date="2015-12" db="EMBL/GenBank/DDBJ databases">
        <title>Update maize B73 reference genome by single molecule sequencing technologies.</title>
        <authorList>
            <consortium name="Maize Genome Sequencing Project"/>
            <person name="Ware D."/>
        </authorList>
    </citation>
    <scope>NUCLEOTIDE SEQUENCE</scope>
    <source>
        <tissue evidence="1">Seedling</tissue>
    </source>
</reference>
<keyword evidence="1" id="KW-0808">Transferase</keyword>
<dbReference type="AlphaFoldDB" id="A0A1D6QBE4"/>
<proteinExistence type="predicted"/>
<dbReference type="EMBL" id="CM000780">
    <property type="protein sequence ID" value="AQK55616.1"/>
    <property type="molecule type" value="Genomic_DNA"/>
</dbReference>
<organism evidence="1">
    <name type="scientific">Zea mays</name>
    <name type="common">Maize</name>
    <dbReference type="NCBI Taxonomy" id="4577"/>
    <lineage>
        <taxon>Eukaryota</taxon>
        <taxon>Viridiplantae</taxon>
        <taxon>Streptophyta</taxon>
        <taxon>Embryophyta</taxon>
        <taxon>Tracheophyta</taxon>
        <taxon>Spermatophyta</taxon>
        <taxon>Magnoliopsida</taxon>
        <taxon>Liliopsida</taxon>
        <taxon>Poales</taxon>
        <taxon>Poaceae</taxon>
        <taxon>PACMAD clade</taxon>
        <taxon>Panicoideae</taxon>
        <taxon>Andropogonodae</taxon>
        <taxon>Andropogoneae</taxon>
        <taxon>Tripsacinae</taxon>
        <taxon>Zea</taxon>
    </lineage>
</organism>
<evidence type="ECO:0000313" key="1">
    <source>
        <dbReference type="EMBL" id="AQK55616.1"/>
    </source>
</evidence>
<accession>A0A1D6QBE4</accession>
<gene>
    <name evidence="1" type="ORF">ZEAMMB73_Zm00001d051963</name>
</gene>
<protein>
    <submittedName>
        <fullName evidence="1">Putative lysine-specific demethylase JMJ16</fullName>
    </submittedName>
</protein>
<name>A0A1D6QBE4_MAIZE</name>
<keyword evidence="1" id="KW-0489">Methyltransferase</keyword>